<comment type="function">
    <text evidence="9">CRISPR (clustered regularly interspaced short palindromic repeat), is an adaptive immune system that provides protection against mobile genetic elements (viruses, transposable elements and conjugative plasmids). CRISPR clusters contain sequences complementary to antecedent mobile elements and target invading nucleic acids. CRISPR clusters are transcribed and processed into CRISPR RNA (crRNA). Functions as a ssRNA-specific endoribonuclease. Involved in the integration of spacer DNA into the CRISPR cassette.</text>
</comment>
<gene>
    <name evidence="9 11" type="primary">cas2</name>
    <name evidence="11" type="ORF">ENS41_03955</name>
</gene>
<evidence type="ECO:0000313" key="11">
    <source>
        <dbReference type="EMBL" id="HGK28087.1"/>
    </source>
</evidence>
<protein>
    <recommendedName>
        <fullName evidence="9">CRISPR-associated endoribonuclease Cas2</fullName>
        <ecNumber evidence="9">3.1.-.-</ecNumber>
    </recommendedName>
</protein>
<keyword evidence="4 9" id="KW-0479">Metal-binding</keyword>
<feature type="binding site" evidence="9">
    <location>
        <position position="8"/>
    </location>
    <ligand>
        <name>Mg(2+)</name>
        <dbReference type="ChEBI" id="CHEBI:18420"/>
        <note>catalytic</note>
    </ligand>
</feature>
<keyword evidence="3 9" id="KW-0540">Nuclease</keyword>
<evidence type="ECO:0000256" key="4">
    <source>
        <dbReference type="ARBA" id="ARBA00022723"/>
    </source>
</evidence>
<dbReference type="Gene3D" id="3.30.70.240">
    <property type="match status" value="1"/>
</dbReference>
<name>A0A7C4CC10_UNCW3</name>
<dbReference type="Pfam" id="PF09827">
    <property type="entry name" value="CRISPR_Cas2"/>
    <property type="match status" value="1"/>
</dbReference>
<comment type="similarity">
    <text evidence="2 9 10">Belongs to the CRISPR-associated endoribonuclease Cas2 protein family.</text>
</comment>
<reference evidence="11" key="1">
    <citation type="journal article" date="2020" name="mSystems">
        <title>Genome- and Community-Level Interaction Insights into Carbon Utilization and Element Cycling Functions of Hydrothermarchaeota in Hydrothermal Sediment.</title>
        <authorList>
            <person name="Zhou Z."/>
            <person name="Liu Y."/>
            <person name="Xu W."/>
            <person name="Pan J."/>
            <person name="Luo Z.H."/>
            <person name="Li M."/>
        </authorList>
    </citation>
    <scope>NUCLEOTIDE SEQUENCE [LARGE SCALE GENOMIC DNA]</scope>
    <source>
        <strain evidence="11">SpSt-488</strain>
    </source>
</reference>
<dbReference type="HAMAP" id="MF_01471">
    <property type="entry name" value="Cas2"/>
    <property type="match status" value="1"/>
</dbReference>
<comment type="cofactor">
    <cofactor evidence="1 9">
        <name>Mg(2+)</name>
        <dbReference type="ChEBI" id="CHEBI:18420"/>
    </cofactor>
</comment>
<evidence type="ECO:0000256" key="2">
    <source>
        <dbReference type="ARBA" id="ARBA00009959"/>
    </source>
</evidence>
<evidence type="ECO:0000256" key="8">
    <source>
        <dbReference type="ARBA" id="ARBA00023118"/>
    </source>
</evidence>
<dbReference type="AlphaFoldDB" id="A0A7C4CC10"/>
<dbReference type="EC" id="3.1.-.-" evidence="9"/>
<dbReference type="PANTHER" id="PTHR34405">
    <property type="entry name" value="CRISPR-ASSOCIATED ENDORIBONUCLEASE CAS2"/>
    <property type="match status" value="1"/>
</dbReference>
<dbReference type="GO" id="GO:0016787">
    <property type="term" value="F:hydrolase activity"/>
    <property type="evidence" value="ECO:0007669"/>
    <property type="project" value="UniProtKB-KW"/>
</dbReference>
<keyword evidence="7 9" id="KW-0460">Magnesium</keyword>
<dbReference type="InterPro" id="IPR019199">
    <property type="entry name" value="Virulence_VapD/CRISPR_Cas2"/>
</dbReference>
<evidence type="ECO:0000256" key="10">
    <source>
        <dbReference type="PIRNR" id="PIRNR032582"/>
    </source>
</evidence>
<evidence type="ECO:0000256" key="9">
    <source>
        <dbReference type="HAMAP-Rule" id="MF_01471"/>
    </source>
</evidence>
<proteinExistence type="inferred from homology"/>
<comment type="caution">
    <text evidence="11">The sequence shown here is derived from an EMBL/GenBank/DDBJ whole genome shotgun (WGS) entry which is preliminary data.</text>
</comment>
<dbReference type="CDD" id="cd09725">
    <property type="entry name" value="Cas2_I_II_III"/>
    <property type="match status" value="1"/>
</dbReference>
<organism evidence="11">
    <name type="scientific">candidate division WOR-3 bacterium</name>
    <dbReference type="NCBI Taxonomy" id="2052148"/>
    <lineage>
        <taxon>Bacteria</taxon>
        <taxon>Bacteria division WOR-3</taxon>
    </lineage>
</organism>
<dbReference type="NCBIfam" id="TIGR01573">
    <property type="entry name" value="cas2"/>
    <property type="match status" value="1"/>
</dbReference>
<dbReference type="GO" id="GO:0004521">
    <property type="term" value="F:RNA endonuclease activity"/>
    <property type="evidence" value="ECO:0007669"/>
    <property type="project" value="UniProtKB-UniRule"/>
</dbReference>
<evidence type="ECO:0000256" key="5">
    <source>
        <dbReference type="ARBA" id="ARBA00022759"/>
    </source>
</evidence>
<evidence type="ECO:0000256" key="6">
    <source>
        <dbReference type="ARBA" id="ARBA00022801"/>
    </source>
</evidence>
<evidence type="ECO:0000256" key="3">
    <source>
        <dbReference type="ARBA" id="ARBA00022722"/>
    </source>
</evidence>
<dbReference type="PIRSF" id="PIRSF032582">
    <property type="entry name" value="Cas2"/>
    <property type="match status" value="1"/>
</dbReference>
<dbReference type="GO" id="GO:0051607">
    <property type="term" value="P:defense response to virus"/>
    <property type="evidence" value="ECO:0007669"/>
    <property type="project" value="UniProtKB-UniRule"/>
</dbReference>
<keyword evidence="8 9" id="KW-0051">Antiviral defense</keyword>
<dbReference type="EMBL" id="DSUT01000079">
    <property type="protein sequence ID" value="HGK28087.1"/>
    <property type="molecule type" value="Genomic_DNA"/>
</dbReference>
<dbReference type="PANTHER" id="PTHR34405:SF3">
    <property type="entry name" value="CRISPR-ASSOCIATED ENDORIBONUCLEASE CAS2 3"/>
    <property type="match status" value="1"/>
</dbReference>
<dbReference type="GO" id="GO:0046872">
    <property type="term" value="F:metal ion binding"/>
    <property type="evidence" value="ECO:0007669"/>
    <property type="project" value="UniProtKB-UniRule"/>
</dbReference>
<keyword evidence="6 9" id="KW-0378">Hydrolase</keyword>
<dbReference type="InterPro" id="IPR021127">
    <property type="entry name" value="CRISPR_associated_Cas2"/>
</dbReference>
<evidence type="ECO:0000256" key="1">
    <source>
        <dbReference type="ARBA" id="ARBA00001946"/>
    </source>
</evidence>
<dbReference type="GO" id="GO:0043571">
    <property type="term" value="P:maintenance of CRISPR repeat elements"/>
    <property type="evidence" value="ECO:0007669"/>
    <property type="project" value="UniProtKB-UniRule"/>
</dbReference>
<evidence type="ECO:0000256" key="7">
    <source>
        <dbReference type="ARBA" id="ARBA00022842"/>
    </source>
</evidence>
<accession>A0A7C4CC10</accession>
<keyword evidence="5 9" id="KW-0255">Endonuclease</keyword>
<sequence>MYLVVCYDIVEDRRRNRLLRNMKGFLSHVQKSVFEGELEESRLESLRQLILAQINPSEDTVRIYHLCGRCIPATEVLGTGVYVEEETDEIL</sequence>
<dbReference type="SUPFAM" id="SSF143430">
    <property type="entry name" value="TTP0101/SSO1404-like"/>
    <property type="match status" value="1"/>
</dbReference>
<comment type="subunit">
    <text evidence="9">Homodimer, forms a heterotetramer with a Cas1 homodimer.</text>
</comment>